<keyword evidence="1" id="KW-0812">Transmembrane</keyword>
<dbReference type="InterPro" id="IPR036280">
    <property type="entry name" value="Multihaem_cyt_sf"/>
</dbReference>
<dbReference type="SUPFAM" id="SSF48695">
    <property type="entry name" value="Multiheme cytochromes"/>
    <property type="match status" value="1"/>
</dbReference>
<keyword evidence="4" id="KW-1185">Reference proteome</keyword>
<evidence type="ECO:0000259" key="2">
    <source>
        <dbReference type="Pfam" id="PF13435"/>
    </source>
</evidence>
<dbReference type="InterPro" id="IPR023155">
    <property type="entry name" value="Cyt_c-552/4"/>
</dbReference>
<accession>Q30Q70</accession>
<keyword evidence="1" id="KW-1133">Transmembrane helix</keyword>
<feature type="transmembrane region" description="Helical" evidence="1">
    <location>
        <begin position="103"/>
        <end position="124"/>
    </location>
</feature>
<dbReference type="Gene3D" id="1.10.1130.10">
    <property type="entry name" value="Flavocytochrome C3, Chain A"/>
    <property type="match status" value="1"/>
</dbReference>
<protein>
    <recommendedName>
        <fullName evidence="2">Cytochrome c-552/4 domain-containing protein</fullName>
    </recommendedName>
</protein>
<dbReference type="EMBL" id="CP000153">
    <property type="protein sequence ID" value="ABB44861.1"/>
    <property type="molecule type" value="Genomic_DNA"/>
</dbReference>
<dbReference type="eggNOG" id="COG3391">
    <property type="taxonomic scope" value="Bacteria"/>
</dbReference>
<feature type="domain" description="Cytochrome c-552/4" evidence="2">
    <location>
        <begin position="170"/>
        <end position="224"/>
    </location>
</feature>
<evidence type="ECO:0000256" key="1">
    <source>
        <dbReference type="SAM" id="Phobius"/>
    </source>
</evidence>
<feature type="transmembrane region" description="Helical" evidence="1">
    <location>
        <begin position="35"/>
        <end position="56"/>
    </location>
</feature>
<dbReference type="Pfam" id="PF13435">
    <property type="entry name" value="Cytochrome_C554"/>
    <property type="match status" value="1"/>
</dbReference>
<dbReference type="HOGENOM" id="CLU_032391_0_0_7"/>
<keyword evidence="1" id="KW-0472">Membrane</keyword>
<dbReference type="OrthoDB" id="9814800at2"/>
<reference evidence="3 4" key="1">
    <citation type="journal article" date="2008" name="Appl. Environ. Microbiol.">
        <title>Genome of the epsilonproteobacterial chemolithoautotroph Sulfurimonas denitrificans.</title>
        <authorList>
            <person name="Sievert S.M."/>
            <person name="Scott K.M."/>
            <person name="Klotz M.G."/>
            <person name="Chain P.S.G."/>
            <person name="Hauser L.J."/>
            <person name="Hemp J."/>
            <person name="Huegler M."/>
            <person name="Land M."/>
            <person name="Lapidus A."/>
            <person name="Larimer F.W."/>
            <person name="Lucas S."/>
            <person name="Malfatti S.A."/>
            <person name="Meyer F."/>
            <person name="Paulsen I.T."/>
            <person name="Ren Q."/>
            <person name="Simon J."/>
            <person name="Bailey K."/>
            <person name="Diaz E."/>
            <person name="Fitzpatrick K.A."/>
            <person name="Glover B."/>
            <person name="Gwatney N."/>
            <person name="Korajkic A."/>
            <person name="Long A."/>
            <person name="Mobberley J.M."/>
            <person name="Pantry S.N."/>
            <person name="Pazder G."/>
            <person name="Peterson S."/>
            <person name="Quintanilla J.D."/>
            <person name="Sprinkle R."/>
            <person name="Stephens J."/>
            <person name="Thomas P."/>
            <person name="Vaughn R."/>
            <person name="Weber M.J."/>
            <person name="Wooten L.L."/>
        </authorList>
    </citation>
    <scope>NUCLEOTIDE SEQUENCE [LARGE SCALE GENOMIC DNA]</scope>
    <source>
        <strain evidence="4">ATCC 33889 / DSM 1251</strain>
    </source>
</reference>
<organism evidence="3 4">
    <name type="scientific">Sulfurimonas denitrificans (strain ATCC 33889 / DSM 1251)</name>
    <name type="common">Thiomicrospira denitrificans (strain ATCC 33889 / DSM 1251)</name>
    <dbReference type="NCBI Taxonomy" id="326298"/>
    <lineage>
        <taxon>Bacteria</taxon>
        <taxon>Pseudomonadati</taxon>
        <taxon>Campylobacterota</taxon>
        <taxon>Epsilonproteobacteria</taxon>
        <taxon>Campylobacterales</taxon>
        <taxon>Sulfurimonadaceae</taxon>
        <taxon>Sulfurimonas</taxon>
    </lineage>
</organism>
<evidence type="ECO:0000313" key="4">
    <source>
        <dbReference type="Proteomes" id="UP000002714"/>
    </source>
</evidence>
<dbReference type="KEGG" id="tdn:Suden_1584"/>
<gene>
    <name evidence="3" type="ordered locus">Suden_1584</name>
</gene>
<dbReference type="RefSeq" id="WP_011373213.1">
    <property type="nucleotide sequence ID" value="NC_007575.1"/>
</dbReference>
<proteinExistence type="predicted"/>
<dbReference type="AlphaFoldDB" id="Q30Q70"/>
<dbReference type="STRING" id="326298.Suden_1584"/>
<sequence>MRIVIKILVFVMFISGVLQWKAIDMSWENFRVIQVLHILSSVAILSLLVPFIYRHIRRYYFIKKVNSINGWALFALFVLLIASGFYLFLIGNRGGDMVGELSFNIHLYGSFLLIVLFISHAFFIDKKLIASVGLIFLINPQLSYSAQILSNIEVNSTRSYHSEDWTSSAKCKSCHSEIFKQWSNSNHKHMVGSNPYYMLMETLAGEVEGEGFRKWCMSCHNPSALLNGHDKTTHDMEGNFLRDEIFEKDAEKLSKDFKEQDNFRLEEGVSCVTCHRITDASSKGNASYTVTLERKKYAFEDSKAPLGHWFSEKLINSNPEAHKKSYMDPLYKESKYCASCHDESHPINGIAIVSTFKEWEKSEFNNPKDKSKHKSCIDCHMTNLKDAKLSPLRGTSTDGGVIKEDVKVHYFSGSNHFLAGLKDKKNEEQTIELLKSSAKLDVDVKDNILSVGVTNVGAGHHLPTGVADFRELWLDVDVKDRDGKVVFSSGKLKEDGNIEDGSRLFQKVFGDEEGKRVGLLFWRYKTLLSDTRIPAKERRVESYTLQRDVKYPLSVEVKLNFRIYPQWTTDAVKKVFPTLPNPPVIELMKIKKEFK</sequence>
<feature type="transmembrane region" description="Helical" evidence="1">
    <location>
        <begin position="68"/>
        <end position="91"/>
    </location>
</feature>
<dbReference type="Proteomes" id="UP000002714">
    <property type="component" value="Chromosome"/>
</dbReference>
<evidence type="ECO:0000313" key="3">
    <source>
        <dbReference type="EMBL" id="ABB44861.1"/>
    </source>
</evidence>
<name>Q30Q70_SULDN</name>